<dbReference type="GO" id="GO:0004518">
    <property type="term" value="F:nuclease activity"/>
    <property type="evidence" value="ECO:0007669"/>
    <property type="project" value="UniProtKB-KW"/>
</dbReference>
<dbReference type="SUPFAM" id="SSF56219">
    <property type="entry name" value="DNase I-like"/>
    <property type="match status" value="1"/>
</dbReference>
<evidence type="ECO:0000256" key="9">
    <source>
        <dbReference type="ARBA" id="ARBA00023204"/>
    </source>
</evidence>
<dbReference type="GO" id="GO:0006302">
    <property type="term" value="P:double-strand break repair"/>
    <property type="evidence" value="ECO:0007669"/>
    <property type="project" value="TreeGrafter"/>
</dbReference>
<keyword evidence="13" id="KW-1185">Reference proteome</keyword>
<keyword evidence="8" id="KW-0460">Magnesium</keyword>
<dbReference type="AlphaFoldDB" id="A0A812PMM0"/>
<keyword evidence="9" id="KW-0234">DNA repair</keyword>
<keyword evidence="5" id="KW-0479">Metal-binding</keyword>
<accession>A0A812PMM0</accession>
<dbReference type="GO" id="GO:0046872">
    <property type="term" value="F:metal ion binding"/>
    <property type="evidence" value="ECO:0007669"/>
    <property type="project" value="UniProtKB-KW"/>
</dbReference>
<feature type="domain" description="Endonuclease/exonuclease/phosphatase" evidence="11">
    <location>
        <begin position="11"/>
        <end position="225"/>
    </location>
</feature>
<dbReference type="PANTHER" id="PTHR15822:SF4">
    <property type="entry name" value="TYROSYL-DNA PHOSPHODIESTERASE 2"/>
    <property type="match status" value="1"/>
</dbReference>
<dbReference type="GO" id="GO:0070260">
    <property type="term" value="F:5'-tyrosyl-DNA phosphodiesterase activity"/>
    <property type="evidence" value="ECO:0007669"/>
    <property type="project" value="TreeGrafter"/>
</dbReference>
<dbReference type="OrthoDB" id="421260at2759"/>
<dbReference type="InterPro" id="IPR036691">
    <property type="entry name" value="Endo/exonu/phosph_ase_sf"/>
</dbReference>
<keyword evidence="6" id="KW-0227">DNA damage</keyword>
<name>A0A812PMM0_9DINO</name>
<reference evidence="12" key="1">
    <citation type="submission" date="2021-02" db="EMBL/GenBank/DDBJ databases">
        <authorList>
            <person name="Dougan E. K."/>
            <person name="Rhodes N."/>
            <person name="Thang M."/>
            <person name="Chan C."/>
        </authorList>
    </citation>
    <scope>NUCLEOTIDE SEQUENCE</scope>
</reference>
<dbReference type="CDD" id="cd09080">
    <property type="entry name" value="TDP2"/>
    <property type="match status" value="1"/>
</dbReference>
<evidence type="ECO:0000259" key="11">
    <source>
        <dbReference type="Pfam" id="PF03372"/>
    </source>
</evidence>
<keyword evidence="4" id="KW-0540">Nuclease</keyword>
<comment type="caution">
    <text evidence="12">The sequence shown here is derived from an EMBL/GenBank/DDBJ whole genome shotgun (WGS) entry which is preliminary data.</text>
</comment>
<comment type="subcellular location">
    <subcellularLocation>
        <location evidence="3">Nucleus</location>
        <location evidence="3">PML body</location>
    </subcellularLocation>
</comment>
<evidence type="ECO:0000256" key="1">
    <source>
        <dbReference type="ARBA" id="ARBA00001936"/>
    </source>
</evidence>
<proteinExistence type="predicted"/>
<comment type="cofactor">
    <cofactor evidence="2">
        <name>Mg(2+)</name>
        <dbReference type="ChEBI" id="CHEBI:18420"/>
    </cofactor>
</comment>
<organism evidence="12 13">
    <name type="scientific">Symbiodinium natans</name>
    <dbReference type="NCBI Taxonomy" id="878477"/>
    <lineage>
        <taxon>Eukaryota</taxon>
        <taxon>Sar</taxon>
        <taxon>Alveolata</taxon>
        <taxon>Dinophyceae</taxon>
        <taxon>Suessiales</taxon>
        <taxon>Symbiodiniaceae</taxon>
        <taxon>Symbiodinium</taxon>
    </lineage>
</organism>
<dbReference type="GO" id="GO:0003697">
    <property type="term" value="F:single-stranded DNA binding"/>
    <property type="evidence" value="ECO:0007669"/>
    <property type="project" value="TreeGrafter"/>
</dbReference>
<evidence type="ECO:0000256" key="2">
    <source>
        <dbReference type="ARBA" id="ARBA00001946"/>
    </source>
</evidence>
<gene>
    <name evidence="12" type="primary">tdp2</name>
    <name evidence="12" type="ORF">SNAT2548_LOCUS20017</name>
</gene>
<comment type="cofactor">
    <cofactor evidence="1">
        <name>Mn(2+)</name>
        <dbReference type="ChEBI" id="CHEBI:29035"/>
    </cofactor>
</comment>
<dbReference type="InterPro" id="IPR005135">
    <property type="entry name" value="Endo/exonuclease/phosphatase"/>
</dbReference>
<keyword evidence="10" id="KW-0539">Nucleus</keyword>
<dbReference type="EMBL" id="CAJNDS010002196">
    <property type="protein sequence ID" value="CAE7367956.1"/>
    <property type="molecule type" value="Genomic_DNA"/>
</dbReference>
<keyword evidence="7" id="KW-0378">Hydrolase</keyword>
<dbReference type="Gene3D" id="3.60.10.10">
    <property type="entry name" value="Endonuclease/exonuclease/phosphatase"/>
    <property type="match status" value="1"/>
</dbReference>
<dbReference type="GO" id="GO:0005737">
    <property type="term" value="C:cytoplasm"/>
    <property type="evidence" value="ECO:0007669"/>
    <property type="project" value="TreeGrafter"/>
</dbReference>
<protein>
    <submittedName>
        <fullName evidence="12">Tdp2 protein</fullName>
    </submittedName>
</protein>
<dbReference type="Proteomes" id="UP000604046">
    <property type="component" value="Unassembled WGS sequence"/>
</dbReference>
<evidence type="ECO:0000256" key="10">
    <source>
        <dbReference type="ARBA" id="ARBA00023242"/>
    </source>
</evidence>
<feature type="non-terminal residue" evidence="12">
    <location>
        <position position="356"/>
    </location>
</feature>
<dbReference type="PANTHER" id="PTHR15822">
    <property type="entry name" value="TRAF AND TNF RECEPTOR-ASSOCIATED PROTEIN"/>
    <property type="match status" value="1"/>
</dbReference>
<evidence type="ECO:0000256" key="4">
    <source>
        <dbReference type="ARBA" id="ARBA00022722"/>
    </source>
</evidence>
<evidence type="ECO:0000256" key="6">
    <source>
        <dbReference type="ARBA" id="ARBA00022763"/>
    </source>
</evidence>
<sequence length="356" mass="40463">MLQSEGDFTVLTLNIWFDLKLRDARTRALLEVIRSTEPSVCCFQEVVPEVAEQLRKALPSWHCSDESPDNETVQPYGVMAFVRPGIEVEFQFHPLPTGMSRRLLLVKVPNLIIGTVHLESLGNPRMREEQLKNCASILAPFSDAMLVGDFNFDSERNFKPPHEPLENAAVGLLQDFVDLWPALRPGEAGKTFDSMLNPYIGDYEQMRYDRVMVKLGAWRPTQIQLVGNEPLEHLVTLSPLEADWSILSHSLVLRLWHHVTRRTHEGRRMKRALVARAAASQATRLALAVLLQWARLAAESRKRAQRRDFANCQLRLQRHGVLSFAVRAWARVVEREVFANWARACDRTLAVAASAS</sequence>
<dbReference type="Pfam" id="PF03372">
    <property type="entry name" value="Exo_endo_phos"/>
    <property type="match status" value="1"/>
</dbReference>
<evidence type="ECO:0000256" key="3">
    <source>
        <dbReference type="ARBA" id="ARBA00004322"/>
    </source>
</evidence>
<evidence type="ECO:0000313" key="13">
    <source>
        <dbReference type="Proteomes" id="UP000604046"/>
    </source>
</evidence>
<evidence type="ECO:0000256" key="7">
    <source>
        <dbReference type="ARBA" id="ARBA00022801"/>
    </source>
</evidence>
<evidence type="ECO:0000256" key="5">
    <source>
        <dbReference type="ARBA" id="ARBA00022723"/>
    </source>
</evidence>
<evidence type="ECO:0000256" key="8">
    <source>
        <dbReference type="ARBA" id="ARBA00022842"/>
    </source>
</evidence>
<dbReference type="InterPro" id="IPR051547">
    <property type="entry name" value="TDP2-like"/>
</dbReference>
<evidence type="ECO:0000313" key="12">
    <source>
        <dbReference type="EMBL" id="CAE7367956.1"/>
    </source>
</evidence>